<evidence type="ECO:0000256" key="5">
    <source>
        <dbReference type="ARBA" id="ARBA00022840"/>
    </source>
</evidence>
<accession>A0A499Q1X6</accession>
<dbReference type="GO" id="GO:0016787">
    <property type="term" value="F:hydrolase activity"/>
    <property type="evidence" value="ECO:0007669"/>
    <property type="project" value="UniProtKB-KW"/>
</dbReference>
<evidence type="ECO:0000256" key="3">
    <source>
        <dbReference type="ARBA" id="ARBA00022758"/>
    </source>
</evidence>
<dbReference type="RefSeq" id="YP_010086799.1">
    <property type="nucleotide sequence ID" value="NC_055482.1"/>
</dbReference>
<sequence>MPSLTAADVDSALSKEALFSQPLSNFLNRATFTGTSELNGSVDSQVREVLEDKIENLNKKPQVNVRPTLSTEQKQRLEELFPELRLKFTDSSFSEHPFANAMRECLNALMYFSFRGAPVSDIGGSLAYHLANNHSDVHVCNPFMNGKDVTRRLQEAHSIRNLCEDPARMSDLSFRKSIETCTSCQKEMRSCAFETSNAIAVDVYDMSPEYIATSMAERGIHRLRIALMLPVELLEDEGEVHLNDTGSYVLWKKSMFGGSQAKYYVNGGGECYTHDLESLRGFLRLGKIVTQHGACFHILFDGARGDYKLFTFVRVGNELPMFTNFRRYTSTLSGMYKIIIPVDVRNSCALKTLYMDIDFVARVKSYLVNTTNQTNERNYEYACSCLRSQKTHLIVGSRVIHSKVEIDPNELPIIVATFLRDSVRSRYDAMAVANIACNDNWGCFRWLKYFFSRVLEWAGKCVRKFYMGILRLVASEYYRFLIAISTPLERVLEYQEVELKVNSPLSLFSTDAPDHVGNYVNVVERAKVKGVKNSQEKLKSLFSDALASKISSAELLNSLLESGTNVGDIRELWKTVSKLSNQVTGEKLTEADKDILRNDDKYKEKHAEAVETSEGFSLKDLEELKDVLKPAEEVLGKVSVDDDAKAACKLVSNSHKGGKNLASSSKVSGPAIEDKKGKDAAKTKVSFEVEELCSSDLDDRAAEVLRGAREATKPLCEYFADSEGSWEEEEFDKLEGKHFVLPEVSISARTSKKNLSDMFTVAGKTDEEIFFDNLSGDTSKDSQAVKAVGAKVEAVGADSSVGNEEEEIIESFLDSFCEAVPEGDLEECIVLSPEEKVEEVIMCEGSSEDDRARLKEVEISLKRNVASGKVPYRNQGGKPLKKKLKDERELIKKERAAAVIDSKRVAAGDVKAKNFEDNLKAIEDLVSSSEGFSDDSEGALPKSQEGMFSGGFEKAEEKRFQDLLIEGDNHSTFEIYQKHLPSMQDWAVTSNPVFSMRRGCRCPTRALVKEYKDKAAVEYMLHTAVTCFDLFSKYLKLSGQVGRIFKHGQVSDEVKKSFRGINIFRKSQDYIYIEGGKVSPKHAFCIFDIEEERFISTEDFENSSSFGKFFAVCEDMYKGIPFKMLAALIKISKVGDIDEHFKGLSVTLENTPPGGGKTTRLVDEYLLRPELSLIVTANTGSAEDINKEIARRTKKPKKKVARTADSRVMNWVSVHRMSVLRVDECFLMHYGQLKFVACISKSKNVVLYGDEHQIPFINRLQGFKCKNEVLKPGNIKTLQIDGSYRCPSDVCCYLSMLKDSDGNKCYPKGVRKLNNSRPARSLSKAAILSVDDVPTEDVDVIMTYTQMEKKEVSASLARRRKKVTVMTVHEAQGKTFEKVAVVRTKPADDIVFDSLGHHIVAISRHTVSLRYFTLSKKLNDKLGKAIGAMSTVSDELLRGIEYEQCS</sequence>
<keyword evidence="8" id="KW-0347">Helicase</keyword>
<evidence type="ECO:0000313" key="9">
    <source>
        <dbReference type="Proteomes" id="UP000502394"/>
    </source>
</evidence>
<organism evidence="8">
    <name type="scientific">Pistachio ampelovirus A</name>
    <dbReference type="NCBI Taxonomy" id="2093224"/>
    <lineage>
        <taxon>Viruses</taxon>
        <taxon>Riboviria</taxon>
        <taxon>Orthornavirae</taxon>
        <taxon>Kitrinoviricota</taxon>
        <taxon>Alsuviricetes</taxon>
        <taxon>Martellivirales</taxon>
        <taxon>Closteroviridae</taxon>
        <taxon>Ampelovirus</taxon>
        <taxon>Ampelovirus pistaciae</taxon>
    </lineage>
</organism>
<dbReference type="KEGG" id="vg:65102041"/>
<evidence type="ECO:0000256" key="2">
    <source>
        <dbReference type="ARBA" id="ARBA00022741"/>
    </source>
</evidence>
<dbReference type="GO" id="GO:0032259">
    <property type="term" value="P:methylation"/>
    <property type="evidence" value="ECO:0007669"/>
    <property type="project" value="UniProtKB-KW"/>
</dbReference>
<keyword evidence="1 8" id="KW-0808">Transferase</keyword>
<feature type="domain" description="(+)RNA virus helicase C-terminal" evidence="6">
    <location>
        <begin position="1111"/>
        <end position="1444"/>
    </location>
</feature>
<dbReference type="GeneID" id="65102041"/>
<protein>
    <submittedName>
        <fullName evidence="8">Methyltransferase/helicase</fullName>
    </submittedName>
</protein>
<dbReference type="Pfam" id="PF01660">
    <property type="entry name" value="Vmethyltransf"/>
    <property type="match status" value="1"/>
</dbReference>
<keyword evidence="2" id="KW-0547">Nucleotide-binding</keyword>
<dbReference type="GO" id="GO:0005524">
    <property type="term" value="F:ATP binding"/>
    <property type="evidence" value="ECO:0007669"/>
    <property type="project" value="UniProtKB-KW"/>
</dbReference>
<dbReference type="GO" id="GO:0016556">
    <property type="term" value="P:mRNA modification"/>
    <property type="evidence" value="ECO:0007669"/>
    <property type="project" value="InterPro"/>
</dbReference>
<keyword evidence="9" id="KW-1185">Reference proteome</keyword>
<dbReference type="PROSITE" id="PS51657">
    <property type="entry name" value="PSRV_HELICASE"/>
    <property type="match status" value="1"/>
</dbReference>
<dbReference type="InterPro" id="IPR027351">
    <property type="entry name" value="(+)RNA_virus_helicase_core_dom"/>
</dbReference>
<evidence type="ECO:0000313" key="8">
    <source>
        <dbReference type="EMBL" id="AVN99304.1"/>
    </source>
</evidence>
<keyword evidence="8" id="KW-0489">Methyltransferase</keyword>
<dbReference type="Pfam" id="PF01443">
    <property type="entry name" value="Viral_helicase1"/>
    <property type="match status" value="1"/>
</dbReference>
<dbReference type="GO" id="GO:0006396">
    <property type="term" value="P:RNA processing"/>
    <property type="evidence" value="ECO:0007669"/>
    <property type="project" value="InterPro"/>
</dbReference>
<proteinExistence type="predicted"/>
<evidence type="ECO:0000256" key="1">
    <source>
        <dbReference type="ARBA" id="ARBA00022679"/>
    </source>
</evidence>
<dbReference type="GO" id="GO:0075523">
    <property type="term" value="P:viral translational frameshifting"/>
    <property type="evidence" value="ECO:0007669"/>
    <property type="project" value="UniProtKB-KW"/>
</dbReference>
<feature type="domain" description="Alphavirus-like MT" evidence="7">
    <location>
        <begin position="87"/>
        <end position="283"/>
    </location>
</feature>
<dbReference type="InterPro" id="IPR027417">
    <property type="entry name" value="P-loop_NTPase"/>
</dbReference>
<evidence type="ECO:0000259" key="7">
    <source>
        <dbReference type="PROSITE" id="PS51743"/>
    </source>
</evidence>
<dbReference type="EMBL" id="MF198462">
    <property type="protein sequence ID" value="AVN99304.1"/>
    <property type="molecule type" value="Genomic_RNA"/>
</dbReference>
<evidence type="ECO:0000256" key="4">
    <source>
        <dbReference type="ARBA" id="ARBA00022801"/>
    </source>
</evidence>
<reference evidence="8" key="1">
    <citation type="journal article" date="2018" name="Plant Dis.">
        <title>Discovery of Viruses and Virus-Like Pathogens in Pistachio using High-Throughput Sequencing.</title>
        <authorList>
            <person name="Al Rwahnih M."/>
            <person name="Rowhani A."/>
            <person name="Westrick N."/>
            <person name="Stevens K."/>
            <person name="Diaz-Lara A."/>
            <person name="Trouillas F.P."/>
            <person name="Preece J."/>
            <person name="Kallsen C."/>
            <person name="Farrar K."/>
            <person name="Golino D."/>
        </authorList>
    </citation>
    <scope>NUCLEOTIDE SEQUENCE [LARGE SCALE GENOMIC DNA]</scope>
    <source>
        <strain evidence="8">W10</strain>
    </source>
</reference>
<dbReference type="GO" id="GO:0004386">
    <property type="term" value="F:helicase activity"/>
    <property type="evidence" value="ECO:0007669"/>
    <property type="project" value="UniProtKB-KW"/>
</dbReference>
<dbReference type="GO" id="GO:0008174">
    <property type="term" value="F:mRNA methyltransferase activity"/>
    <property type="evidence" value="ECO:0007669"/>
    <property type="project" value="UniProtKB-UniRule"/>
</dbReference>
<dbReference type="PROSITE" id="PS51743">
    <property type="entry name" value="ALPHAVIRUS_MT"/>
    <property type="match status" value="1"/>
</dbReference>
<dbReference type="SUPFAM" id="SSF52540">
    <property type="entry name" value="P-loop containing nucleoside triphosphate hydrolases"/>
    <property type="match status" value="1"/>
</dbReference>
<dbReference type="GO" id="GO:0003723">
    <property type="term" value="F:RNA binding"/>
    <property type="evidence" value="ECO:0007669"/>
    <property type="project" value="InterPro"/>
</dbReference>
<keyword evidence="4" id="KW-0378">Hydrolase</keyword>
<evidence type="ECO:0000259" key="6">
    <source>
        <dbReference type="PROSITE" id="PS51657"/>
    </source>
</evidence>
<keyword evidence="5" id="KW-0067">ATP-binding</keyword>
<dbReference type="Gene3D" id="3.40.50.300">
    <property type="entry name" value="P-loop containing nucleotide triphosphate hydrolases"/>
    <property type="match status" value="2"/>
</dbReference>
<dbReference type="InterPro" id="IPR002588">
    <property type="entry name" value="Alphavirus-like_MT_dom"/>
</dbReference>
<name>A0A499Q1X6_9CLOS</name>
<dbReference type="Proteomes" id="UP000502394">
    <property type="component" value="Segment"/>
</dbReference>
<keyword evidence="3" id="KW-0688">Ribosomal frameshifting</keyword>